<organism evidence="1 2">
    <name type="scientific">Capnocytophaga canis</name>
    <dbReference type="NCBI Taxonomy" id="1848903"/>
    <lineage>
        <taxon>Bacteria</taxon>
        <taxon>Pseudomonadati</taxon>
        <taxon>Bacteroidota</taxon>
        <taxon>Flavobacteriia</taxon>
        <taxon>Flavobacteriales</taxon>
        <taxon>Flavobacteriaceae</taxon>
        <taxon>Capnocytophaga</taxon>
    </lineage>
</organism>
<sequence length="231" mass="26157">MKRIFLSIILAGTVLFTACKKDNEKTELETEKTEPVGEVKTVTNLNVTETNATSFVYFSFDKNKEVIVKDPETNNEWDIAFNQYDVKTRGTLKTEQKVFEEVKEAPTTGYIPDIQRTTFVERSVDQNVSSPVLSLGYSDGFWRFIESKGIVAKIPEAIRETVKTKLIHDNGPFTFGYGAGGPVFTPNNWVYVVKTATGKYAKIQVTSYTNDKNAPYYISFKYQVSNKEGKF</sequence>
<evidence type="ECO:0000313" key="1">
    <source>
        <dbReference type="EMBL" id="CEN50664.1"/>
    </source>
</evidence>
<dbReference type="OrthoDB" id="1100343at2"/>
<dbReference type="Pfam" id="PF14064">
    <property type="entry name" value="HmuY"/>
    <property type="match status" value="1"/>
</dbReference>
<accession>A0A0B7IJC5</accession>
<evidence type="ECO:0000313" key="2">
    <source>
        <dbReference type="Proteomes" id="UP000038200"/>
    </source>
</evidence>
<dbReference type="Proteomes" id="UP000038200">
    <property type="component" value="Unassembled WGS sequence"/>
</dbReference>
<dbReference type="InterPro" id="IPR025921">
    <property type="entry name" value="HmuY"/>
</dbReference>
<gene>
    <name evidence="1" type="ORF">CCAND93_120028</name>
</gene>
<evidence type="ECO:0008006" key="3">
    <source>
        <dbReference type="Google" id="ProtNLM"/>
    </source>
</evidence>
<protein>
    <recommendedName>
        <fullName evidence="3">HmuY protein</fullName>
    </recommendedName>
</protein>
<proteinExistence type="predicted"/>
<dbReference type="RefSeq" id="WP_042005627.1">
    <property type="nucleotide sequence ID" value="NZ_CDOL01000024.1"/>
</dbReference>
<dbReference type="PROSITE" id="PS51257">
    <property type="entry name" value="PROKAR_LIPOPROTEIN"/>
    <property type="match status" value="1"/>
</dbReference>
<dbReference type="CDD" id="cd12105">
    <property type="entry name" value="HmuY"/>
    <property type="match status" value="1"/>
</dbReference>
<dbReference type="AlphaFoldDB" id="A0A0B7IJC5"/>
<name>A0A0B7IJC5_9FLAO</name>
<dbReference type="STRING" id="1848903.CCAND38_370049"/>
<reference evidence="1 2" key="1">
    <citation type="submission" date="2015-01" db="EMBL/GenBank/DDBJ databases">
        <authorList>
            <person name="Xiang T."/>
            <person name="Song Y."/>
            <person name="Huang L."/>
            <person name="Wang B."/>
            <person name="Wu P."/>
        </authorList>
    </citation>
    <scope>NUCLEOTIDE SEQUENCE [LARGE SCALE GENOMIC DNA]</scope>
    <source>
        <strain evidence="1 2">CcD93</strain>
    </source>
</reference>
<dbReference type="EMBL" id="CDOL01000024">
    <property type="protein sequence ID" value="CEN50664.1"/>
    <property type="molecule type" value="Genomic_DNA"/>
</dbReference>